<comment type="caution">
    <text evidence="2">The sequence shown here is derived from an EMBL/GenBank/DDBJ whole genome shotgun (WGS) entry which is preliminary data.</text>
</comment>
<reference evidence="2" key="1">
    <citation type="journal article" date="2019" name="bioRxiv">
        <title>The Genome of the Zebra Mussel, Dreissena polymorpha: A Resource for Invasive Species Research.</title>
        <authorList>
            <person name="McCartney M.A."/>
            <person name="Auch B."/>
            <person name="Kono T."/>
            <person name="Mallez S."/>
            <person name="Zhang Y."/>
            <person name="Obille A."/>
            <person name="Becker A."/>
            <person name="Abrahante J.E."/>
            <person name="Garbe J."/>
            <person name="Badalamenti J.P."/>
            <person name="Herman A."/>
            <person name="Mangelson H."/>
            <person name="Liachko I."/>
            <person name="Sullivan S."/>
            <person name="Sone E.D."/>
            <person name="Koren S."/>
            <person name="Silverstein K.A.T."/>
            <person name="Beckman K.B."/>
            <person name="Gohl D.M."/>
        </authorList>
    </citation>
    <scope>NUCLEOTIDE SEQUENCE</scope>
    <source>
        <strain evidence="2">Duluth1</strain>
        <tissue evidence="2">Whole animal</tissue>
    </source>
</reference>
<keyword evidence="3" id="KW-1185">Reference proteome</keyword>
<feature type="compositionally biased region" description="Polar residues" evidence="1">
    <location>
        <begin position="1"/>
        <end position="11"/>
    </location>
</feature>
<evidence type="ECO:0000313" key="2">
    <source>
        <dbReference type="EMBL" id="KAH3717028.1"/>
    </source>
</evidence>
<sequence>MTGNDGTSGKLQGNPKLHKPGMPLRTIVNVRSHPTEKMAEIVEDQLRSHVTSLPSFVRDTMDFLNKIQKLKKLFRKVRYNSV</sequence>
<name>A0A9D4C4R5_DREPO</name>
<evidence type="ECO:0000313" key="3">
    <source>
        <dbReference type="Proteomes" id="UP000828390"/>
    </source>
</evidence>
<protein>
    <submittedName>
        <fullName evidence="2">Uncharacterized protein</fullName>
    </submittedName>
</protein>
<dbReference type="AlphaFoldDB" id="A0A9D4C4R5"/>
<feature type="region of interest" description="Disordered" evidence="1">
    <location>
        <begin position="1"/>
        <end position="23"/>
    </location>
</feature>
<evidence type="ECO:0000256" key="1">
    <source>
        <dbReference type="SAM" id="MobiDB-lite"/>
    </source>
</evidence>
<accession>A0A9D4C4R5</accession>
<gene>
    <name evidence="2" type="ORF">DPMN_059804</name>
</gene>
<reference evidence="2" key="2">
    <citation type="submission" date="2020-11" db="EMBL/GenBank/DDBJ databases">
        <authorList>
            <person name="McCartney M.A."/>
            <person name="Auch B."/>
            <person name="Kono T."/>
            <person name="Mallez S."/>
            <person name="Becker A."/>
            <person name="Gohl D.M."/>
            <person name="Silverstein K.A.T."/>
            <person name="Koren S."/>
            <person name="Bechman K.B."/>
            <person name="Herman A."/>
            <person name="Abrahante J.E."/>
            <person name="Garbe J."/>
        </authorList>
    </citation>
    <scope>NUCLEOTIDE SEQUENCE</scope>
    <source>
        <strain evidence="2">Duluth1</strain>
        <tissue evidence="2">Whole animal</tissue>
    </source>
</reference>
<organism evidence="2 3">
    <name type="scientific">Dreissena polymorpha</name>
    <name type="common">Zebra mussel</name>
    <name type="synonym">Mytilus polymorpha</name>
    <dbReference type="NCBI Taxonomy" id="45954"/>
    <lineage>
        <taxon>Eukaryota</taxon>
        <taxon>Metazoa</taxon>
        <taxon>Spiralia</taxon>
        <taxon>Lophotrochozoa</taxon>
        <taxon>Mollusca</taxon>
        <taxon>Bivalvia</taxon>
        <taxon>Autobranchia</taxon>
        <taxon>Heteroconchia</taxon>
        <taxon>Euheterodonta</taxon>
        <taxon>Imparidentia</taxon>
        <taxon>Neoheterodontei</taxon>
        <taxon>Myida</taxon>
        <taxon>Dreissenoidea</taxon>
        <taxon>Dreissenidae</taxon>
        <taxon>Dreissena</taxon>
    </lineage>
</organism>
<dbReference type="Proteomes" id="UP000828390">
    <property type="component" value="Unassembled WGS sequence"/>
</dbReference>
<dbReference type="EMBL" id="JAIWYP010000013">
    <property type="protein sequence ID" value="KAH3717028.1"/>
    <property type="molecule type" value="Genomic_DNA"/>
</dbReference>
<proteinExistence type="predicted"/>